<dbReference type="PANTHER" id="PTHR10992">
    <property type="entry name" value="METHYLESTERASE FAMILY MEMBER"/>
    <property type="match status" value="1"/>
</dbReference>
<feature type="domain" description="AB hydrolase-1" evidence="1">
    <location>
        <begin position="4"/>
        <end position="228"/>
    </location>
</feature>
<dbReference type="InterPro" id="IPR029058">
    <property type="entry name" value="AB_hydrolase_fold"/>
</dbReference>
<organism evidence="2 3">
    <name type="scientific">Actinoplanes sichuanensis</name>
    <dbReference type="NCBI Taxonomy" id="512349"/>
    <lineage>
        <taxon>Bacteria</taxon>
        <taxon>Bacillati</taxon>
        <taxon>Actinomycetota</taxon>
        <taxon>Actinomycetes</taxon>
        <taxon>Micromonosporales</taxon>
        <taxon>Micromonosporaceae</taxon>
        <taxon>Actinoplanes</taxon>
    </lineage>
</organism>
<dbReference type="RefSeq" id="WP_317793469.1">
    <property type="nucleotide sequence ID" value="NZ_AP028461.1"/>
</dbReference>
<dbReference type="SUPFAM" id="SSF53474">
    <property type="entry name" value="alpha/beta-Hydrolases"/>
    <property type="match status" value="1"/>
</dbReference>
<proteinExistence type="predicted"/>
<accession>A0ABW4ALE8</accession>
<gene>
    <name evidence="2" type="ORF">ACFQ5G_35980</name>
</gene>
<dbReference type="EMBL" id="JBHTMK010000044">
    <property type="protein sequence ID" value="MFD1370768.1"/>
    <property type="molecule type" value="Genomic_DNA"/>
</dbReference>
<dbReference type="Pfam" id="PF12697">
    <property type="entry name" value="Abhydrolase_6"/>
    <property type="match status" value="1"/>
</dbReference>
<comment type="caution">
    <text evidence="2">The sequence shown here is derived from an EMBL/GenBank/DDBJ whole genome shotgun (WGS) entry which is preliminary data.</text>
</comment>
<dbReference type="PANTHER" id="PTHR10992:SF1003">
    <property type="entry name" value="OS11G0492800 PROTEIN"/>
    <property type="match status" value="1"/>
</dbReference>
<protein>
    <submittedName>
        <fullName evidence="2">Alpha/beta fold hydrolase</fullName>
    </submittedName>
</protein>
<dbReference type="InterPro" id="IPR045889">
    <property type="entry name" value="MES/HNL"/>
</dbReference>
<evidence type="ECO:0000313" key="3">
    <source>
        <dbReference type="Proteomes" id="UP001597183"/>
    </source>
</evidence>
<evidence type="ECO:0000259" key="1">
    <source>
        <dbReference type="Pfam" id="PF12697"/>
    </source>
</evidence>
<keyword evidence="2" id="KW-0378">Hydrolase</keyword>
<evidence type="ECO:0000313" key="2">
    <source>
        <dbReference type="EMBL" id="MFD1370768.1"/>
    </source>
</evidence>
<keyword evidence="3" id="KW-1185">Reference proteome</keyword>
<dbReference type="GO" id="GO:0016787">
    <property type="term" value="F:hydrolase activity"/>
    <property type="evidence" value="ECO:0007669"/>
    <property type="project" value="UniProtKB-KW"/>
</dbReference>
<dbReference type="Gene3D" id="3.40.50.1820">
    <property type="entry name" value="alpha/beta hydrolase"/>
    <property type="match status" value="1"/>
</dbReference>
<dbReference type="InterPro" id="IPR000073">
    <property type="entry name" value="AB_hydrolase_1"/>
</dbReference>
<dbReference type="Proteomes" id="UP001597183">
    <property type="component" value="Unassembled WGS sequence"/>
</dbReference>
<reference evidence="3" key="1">
    <citation type="journal article" date="2019" name="Int. J. Syst. Evol. Microbiol.">
        <title>The Global Catalogue of Microorganisms (GCM) 10K type strain sequencing project: providing services to taxonomists for standard genome sequencing and annotation.</title>
        <authorList>
            <consortium name="The Broad Institute Genomics Platform"/>
            <consortium name="The Broad Institute Genome Sequencing Center for Infectious Disease"/>
            <person name="Wu L."/>
            <person name="Ma J."/>
        </authorList>
    </citation>
    <scope>NUCLEOTIDE SEQUENCE [LARGE SCALE GENOMIC DNA]</scope>
    <source>
        <strain evidence="3">CCM 7526</strain>
    </source>
</reference>
<name>A0ABW4ALE8_9ACTN</name>
<sequence>MANFVLLHGGRHGGWCWRRVTTRLRAAGHEVHTPTLTGSGERAHLLTPHIGLDTHVRDLAAVFHYEDITDAVLVAHSYGGMVACGAMQQIADRVRSLVLLDAHLPHEGESVFDLNGPQRADAMIALANQSGEGWYIPPADAGRYGITDPADRAWANARMTAQPLKTYQDPSGPTDRAWSHPGLFVECVPSSLEPHLLDRARARSAADTRIGYRVLSAAHNAMVTAPEALTTLLTEVLASE</sequence>